<accession>A0AAV9ZFP9</accession>
<evidence type="ECO:0000313" key="3">
    <source>
        <dbReference type="Proteomes" id="UP001362999"/>
    </source>
</evidence>
<feature type="region of interest" description="Disordered" evidence="1">
    <location>
        <begin position="19"/>
        <end position="38"/>
    </location>
</feature>
<organism evidence="2 3">
    <name type="scientific">Favolaschia claudopus</name>
    <dbReference type="NCBI Taxonomy" id="2862362"/>
    <lineage>
        <taxon>Eukaryota</taxon>
        <taxon>Fungi</taxon>
        <taxon>Dikarya</taxon>
        <taxon>Basidiomycota</taxon>
        <taxon>Agaricomycotina</taxon>
        <taxon>Agaricomycetes</taxon>
        <taxon>Agaricomycetidae</taxon>
        <taxon>Agaricales</taxon>
        <taxon>Marasmiineae</taxon>
        <taxon>Mycenaceae</taxon>
        <taxon>Favolaschia</taxon>
    </lineage>
</organism>
<dbReference type="Proteomes" id="UP001362999">
    <property type="component" value="Unassembled WGS sequence"/>
</dbReference>
<evidence type="ECO:0000256" key="1">
    <source>
        <dbReference type="SAM" id="MobiDB-lite"/>
    </source>
</evidence>
<name>A0AAV9ZFP9_9AGAR</name>
<gene>
    <name evidence="2" type="ORF">R3P38DRAFT_3235056</name>
</gene>
<protein>
    <submittedName>
        <fullName evidence="2">Uncharacterized protein</fullName>
    </submittedName>
</protein>
<dbReference type="AlphaFoldDB" id="A0AAV9ZFP9"/>
<reference evidence="2 3" key="1">
    <citation type="journal article" date="2024" name="J Genomics">
        <title>Draft genome sequencing and assembly of Favolaschia claudopus CIRM-BRFM 2984 isolated from oak limbs.</title>
        <authorList>
            <person name="Navarro D."/>
            <person name="Drula E."/>
            <person name="Chaduli D."/>
            <person name="Cazenave R."/>
            <person name="Ahrendt S."/>
            <person name="Wang J."/>
            <person name="Lipzen A."/>
            <person name="Daum C."/>
            <person name="Barry K."/>
            <person name="Grigoriev I.V."/>
            <person name="Favel A."/>
            <person name="Rosso M.N."/>
            <person name="Martin F."/>
        </authorList>
    </citation>
    <scope>NUCLEOTIDE SEQUENCE [LARGE SCALE GENOMIC DNA]</scope>
    <source>
        <strain evidence="2 3">CIRM-BRFM 2984</strain>
    </source>
</reference>
<dbReference type="EMBL" id="JAWWNJ010000155">
    <property type="protein sequence ID" value="KAK6980984.1"/>
    <property type="molecule type" value="Genomic_DNA"/>
</dbReference>
<sequence>MTPQRFIRTTLLPSPAQKSHIRDCTRSCAPPPRDNPEILSSIRPELARYDAEILRLKNELNTLEQDQLELLMYYGASQSKS</sequence>
<evidence type="ECO:0000313" key="2">
    <source>
        <dbReference type="EMBL" id="KAK6980984.1"/>
    </source>
</evidence>
<proteinExistence type="predicted"/>
<comment type="caution">
    <text evidence="2">The sequence shown here is derived from an EMBL/GenBank/DDBJ whole genome shotgun (WGS) entry which is preliminary data.</text>
</comment>
<keyword evidence="3" id="KW-1185">Reference proteome</keyword>